<dbReference type="InterPro" id="IPR012470">
    <property type="entry name" value="Pup1-like"/>
</dbReference>
<feature type="transmembrane region" description="Helical" evidence="2">
    <location>
        <begin position="100"/>
        <end position="121"/>
    </location>
</feature>
<feature type="compositionally biased region" description="Basic and acidic residues" evidence="1">
    <location>
        <begin position="257"/>
        <end position="273"/>
    </location>
</feature>
<dbReference type="Pfam" id="PF07954">
    <property type="entry name" value="DUF1689"/>
    <property type="match status" value="1"/>
</dbReference>
<organism evidence="3 4">
    <name type="scientific">Sungouiella intermedia</name>
    <dbReference type="NCBI Taxonomy" id="45354"/>
    <lineage>
        <taxon>Eukaryota</taxon>
        <taxon>Fungi</taxon>
        <taxon>Dikarya</taxon>
        <taxon>Ascomycota</taxon>
        <taxon>Saccharomycotina</taxon>
        <taxon>Pichiomycetes</taxon>
        <taxon>Metschnikowiaceae</taxon>
        <taxon>Sungouiella</taxon>
    </lineage>
</organism>
<dbReference type="AlphaFoldDB" id="A0A1L0CUH8"/>
<evidence type="ECO:0000313" key="3">
    <source>
        <dbReference type="EMBL" id="SGZ47270.1"/>
    </source>
</evidence>
<protein>
    <submittedName>
        <fullName evidence="3">CIC11C00000001501</fullName>
    </submittedName>
</protein>
<gene>
    <name evidence="3" type="ORF">SAMEA4029010_CIC11G00000001501</name>
</gene>
<keyword evidence="4" id="KW-1185">Reference proteome</keyword>
<proteinExistence type="predicted"/>
<dbReference type="Proteomes" id="UP000182334">
    <property type="component" value="Chromosome I"/>
</dbReference>
<name>A0A1L0CUH8_9ASCO</name>
<dbReference type="OrthoDB" id="4010386at2759"/>
<dbReference type="EMBL" id="LT635756">
    <property type="protein sequence ID" value="SGZ47270.1"/>
    <property type="molecule type" value="Genomic_DNA"/>
</dbReference>
<sequence length="273" mass="31853">MSEENQDNSNSNEKVNFFGKQVTRAQLQPFVKFYEADHNLTTEDRKVMATELNWISNSSQIWGMLDASLAFFAPTFYRRFMNSKTSKVAENVRNMPVRRFIHRPFLSTMIGTATFFVSVIYHNKNLLDYTVSLLDKEIASNEFNQDQREAKKRQLGVWKTMVPTQMTFYYLYYWKTSNDPSLVLKDPRTMTKNPHEVHYIPPPQQNHGQHHENEAPQWAKIRAANGFLSGKDEKKDESEDEGLLDGMLEDPKEEVDSEPKRSAWDRVRRGNGT</sequence>
<evidence type="ECO:0000313" key="4">
    <source>
        <dbReference type="Proteomes" id="UP000182334"/>
    </source>
</evidence>
<keyword evidence="2" id="KW-0812">Transmembrane</keyword>
<evidence type="ECO:0000256" key="1">
    <source>
        <dbReference type="SAM" id="MobiDB-lite"/>
    </source>
</evidence>
<feature type="compositionally biased region" description="Acidic residues" evidence="1">
    <location>
        <begin position="238"/>
        <end position="256"/>
    </location>
</feature>
<keyword evidence="2" id="KW-0472">Membrane</keyword>
<evidence type="ECO:0000256" key="2">
    <source>
        <dbReference type="SAM" id="Phobius"/>
    </source>
</evidence>
<reference evidence="3 4" key="1">
    <citation type="submission" date="2016-10" db="EMBL/GenBank/DDBJ databases">
        <authorList>
            <person name="de Groot N.N."/>
        </authorList>
    </citation>
    <scope>NUCLEOTIDE SEQUENCE [LARGE SCALE GENOMIC DNA]</scope>
    <source>
        <strain evidence="3 4">CBS 141442</strain>
    </source>
</reference>
<feature type="region of interest" description="Disordered" evidence="1">
    <location>
        <begin position="225"/>
        <end position="273"/>
    </location>
</feature>
<accession>A0A1L0CUH8</accession>
<keyword evidence="2" id="KW-1133">Transmembrane helix</keyword>